<dbReference type="InterPro" id="IPR029068">
    <property type="entry name" value="Glyas_Bleomycin-R_OHBP_Dase"/>
</dbReference>
<dbReference type="Gene3D" id="3.10.180.10">
    <property type="entry name" value="2,3-Dihydroxybiphenyl 1,2-Dioxygenase, domain 1"/>
    <property type="match status" value="1"/>
</dbReference>
<reference evidence="2 3" key="1">
    <citation type="submission" date="2016-08" db="EMBL/GenBank/DDBJ databases">
        <title>Identification and validation of antigenic proteins from Pajaroellobacter abortibovis using de-novo genome sequence assembly and reverse vaccinology.</title>
        <authorList>
            <person name="Welly B.T."/>
            <person name="Miller M.R."/>
            <person name="Stott J.L."/>
            <person name="Blanchard M.T."/>
            <person name="Islas-Trejo A.D."/>
            <person name="O'Rourke S.M."/>
            <person name="Young A.E."/>
            <person name="Medrano J.F."/>
            <person name="Van Eenennaam A.L."/>
        </authorList>
    </citation>
    <scope>NUCLEOTIDE SEQUENCE [LARGE SCALE GENOMIC DNA]</scope>
    <source>
        <strain evidence="2 3">BTF92-0548A/99-0131</strain>
    </source>
</reference>
<name>A0A1L6MZ15_9BACT</name>
<proteinExistence type="predicted"/>
<dbReference type="Proteomes" id="UP000185544">
    <property type="component" value="Chromosome"/>
</dbReference>
<feature type="domain" description="VOC" evidence="1">
    <location>
        <begin position="1"/>
        <end position="60"/>
    </location>
</feature>
<sequence>MQGIHPFWMSDVTVNDVDRVVERVMPYGGKVRKGPFDVMEFGRMAVIEDPTGAVLSLWQAKQHQDWM</sequence>
<dbReference type="PANTHER" id="PTHR33993:SF14">
    <property type="entry name" value="GB|AAF24581.1"/>
    <property type="match status" value="1"/>
</dbReference>
<dbReference type="PROSITE" id="PS51819">
    <property type="entry name" value="VOC"/>
    <property type="match status" value="1"/>
</dbReference>
<evidence type="ECO:0000259" key="1">
    <source>
        <dbReference type="PROSITE" id="PS51819"/>
    </source>
</evidence>
<dbReference type="OrthoDB" id="9792323at2"/>
<protein>
    <recommendedName>
        <fullName evidence="1">VOC domain-containing protein</fullName>
    </recommendedName>
</protein>
<evidence type="ECO:0000313" key="3">
    <source>
        <dbReference type="Proteomes" id="UP000185544"/>
    </source>
</evidence>
<dbReference type="Pfam" id="PF00903">
    <property type="entry name" value="Glyoxalase"/>
    <property type="match status" value="1"/>
</dbReference>
<dbReference type="InterPro" id="IPR037523">
    <property type="entry name" value="VOC_core"/>
</dbReference>
<dbReference type="InterPro" id="IPR004360">
    <property type="entry name" value="Glyas_Fos-R_dOase_dom"/>
</dbReference>
<dbReference type="RefSeq" id="WP_075277295.1">
    <property type="nucleotide sequence ID" value="NZ_CP016908.1"/>
</dbReference>
<dbReference type="KEGG" id="pabo:BCY86_08030"/>
<dbReference type="SUPFAM" id="SSF54593">
    <property type="entry name" value="Glyoxalase/Bleomycin resistance protein/Dihydroxybiphenyl dioxygenase"/>
    <property type="match status" value="1"/>
</dbReference>
<dbReference type="PANTHER" id="PTHR33993">
    <property type="entry name" value="GLYOXALASE-RELATED"/>
    <property type="match status" value="1"/>
</dbReference>
<dbReference type="EMBL" id="CP016908">
    <property type="protein sequence ID" value="APS00625.1"/>
    <property type="molecule type" value="Genomic_DNA"/>
</dbReference>
<gene>
    <name evidence="2" type="ORF">BCY86_08030</name>
</gene>
<accession>A0A1L6MZ15</accession>
<evidence type="ECO:0000313" key="2">
    <source>
        <dbReference type="EMBL" id="APS00625.1"/>
    </source>
</evidence>
<dbReference type="AlphaFoldDB" id="A0A1L6MZ15"/>
<organism evidence="2 3">
    <name type="scientific">Pajaroellobacter abortibovis</name>
    <dbReference type="NCBI Taxonomy" id="1882918"/>
    <lineage>
        <taxon>Bacteria</taxon>
        <taxon>Pseudomonadati</taxon>
        <taxon>Myxococcota</taxon>
        <taxon>Polyangia</taxon>
        <taxon>Polyangiales</taxon>
        <taxon>Polyangiaceae</taxon>
    </lineage>
</organism>
<dbReference type="InterPro" id="IPR052164">
    <property type="entry name" value="Anthracycline_SecMetBiosynth"/>
</dbReference>
<keyword evidence="3" id="KW-1185">Reference proteome</keyword>